<feature type="compositionally biased region" description="Low complexity" evidence="1">
    <location>
        <begin position="77"/>
        <end position="91"/>
    </location>
</feature>
<evidence type="ECO:0000256" key="1">
    <source>
        <dbReference type="SAM" id="MobiDB-lite"/>
    </source>
</evidence>
<dbReference type="EMBL" id="KN817729">
    <property type="protein sequence ID" value="KJA13577.1"/>
    <property type="molecule type" value="Genomic_DNA"/>
</dbReference>
<evidence type="ECO:0000313" key="2">
    <source>
        <dbReference type="EMBL" id="KJA13577.1"/>
    </source>
</evidence>
<organism evidence="2 3">
    <name type="scientific">Hypholoma sublateritium (strain FD-334 SS-4)</name>
    <dbReference type="NCBI Taxonomy" id="945553"/>
    <lineage>
        <taxon>Eukaryota</taxon>
        <taxon>Fungi</taxon>
        <taxon>Dikarya</taxon>
        <taxon>Basidiomycota</taxon>
        <taxon>Agaricomycotina</taxon>
        <taxon>Agaricomycetes</taxon>
        <taxon>Agaricomycetidae</taxon>
        <taxon>Agaricales</taxon>
        <taxon>Agaricineae</taxon>
        <taxon>Strophariaceae</taxon>
        <taxon>Hypholoma</taxon>
    </lineage>
</organism>
<accession>A0A0D2KGD9</accession>
<proteinExistence type="predicted"/>
<feature type="region of interest" description="Disordered" evidence="1">
    <location>
        <begin position="77"/>
        <end position="138"/>
    </location>
</feature>
<evidence type="ECO:0000313" key="3">
    <source>
        <dbReference type="Proteomes" id="UP000054270"/>
    </source>
</evidence>
<gene>
    <name evidence="2" type="ORF">HYPSUDRAFT_543193</name>
</gene>
<protein>
    <submittedName>
        <fullName evidence="2">Uncharacterized protein</fullName>
    </submittedName>
</protein>
<reference evidence="3" key="1">
    <citation type="submission" date="2014-04" db="EMBL/GenBank/DDBJ databases">
        <title>Evolutionary Origins and Diversification of the Mycorrhizal Mutualists.</title>
        <authorList>
            <consortium name="DOE Joint Genome Institute"/>
            <consortium name="Mycorrhizal Genomics Consortium"/>
            <person name="Kohler A."/>
            <person name="Kuo A."/>
            <person name="Nagy L.G."/>
            <person name="Floudas D."/>
            <person name="Copeland A."/>
            <person name="Barry K.W."/>
            <person name="Cichocki N."/>
            <person name="Veneault-Fourrey C."/>
            <person name="LaButti K."/>
            <person name="Lindquist E.A."/>
            <person name="Lipzen A."/>
            <person name="Lundell T."/>
            <person name="Morin E."/>
            <person name="Murat C."/>
            <person name="Riley R."/>
            <person name="Ohm R."/>
            <person name="Sun H."/>
            <person name="Tunlid A."/>
            <person name="Henrissat B."/>
            <person name="Grigoriev I.V."/>
            <person name="Hibbett D.S."/>
            <person name="Martin F."/>
        </authorList>
    </citation>
    <scope>NUCLEOTIDE SEQUENCE [LARGE SCALE GENOMIC DNA]</scope>
    <source>
        <strain evidence="3">FD-334 SS-4</strain>
    </source>
</reference>
<keyword evidence="3" id="KW-1185">Reference proteome</keyword>
<feature type="compositionally biased region" description="Low complexity" evidence="1">
    <location>
        <begin position="101"/>
        <end position="110"/>
    </location>
</feature>
<name>A0A0D2KGD9_HYPSF</name>
<dbReference type="Proteomes" id="UP000054270">
    <property type="component" value="Unassembled WGS sequence"/>
</dbReference>
<sequence length="320" mass="34537">MTTCHATRLLLSAIGHDLHCWRSWNMSQQSSSPFAPCAATASGAARNVPSSAIHKIALRRPYRPRLQPSVRATCSPYLPSSSSSCGYSLPPTYQKRPMPRPASSRLSSRLLKPHDRRADPGPTMPLSEEDVAARRSARSDGHRVRCNALCVPLSPPPCTGAIARCMCPCTIVADTNRVNARRTSSVPPARVMSSVDVHVTSKHAACGGDGAYAPAPGLSPCPPGVYIPYSIRRSTCSALRHGCTNLCNENYIQFELFPRLGACHAASAVPFTCAGVKHSLRIDTSPIHPSGCRASRHADDYVRVRFAICISSRYGFCPDQ</sequence>
<dbReference type="AlphaFoldDB" id="A0A0D2KGD9"/>